<protein>
    <recommendedName>
        <fullName evidence="6">BHLH domain-containing protein</fullName>
    </recommendedName>
</protein>
<keyword evidence="8" id="KW-1185">Reference proteome</keyword>
<comment type="subcellular location">
    <subcellularLocation>
        <location evidence="1">Nucleus</location>
    </subcellularLocation>
</comment>
<evidence type="ECO:0000259" key="6">
    <source>
        <dbReference type="PROSITE" id="PS50888"/>
    </source>
</evidence>
<evidence type="ECO:0000256" key="3">
    <source>
        <dbReference type="ARBA" id="ARBA00023125"/>
    </source>
</evidence>
<name>A0AAV1W2I1_LUPLU</name>
<dbReference type="PROSITE" id="PS50888">
    <property type="entry name" value="BHLH"/>
    <property type="match status" value="1"/>
</dbReference>
<dbReference type="InterPro" id="IPR011598">
    <property type="entry name" value="bHLH_dom"/>
</dbReference>
<reference evidence="7 8" key="1">
    <citation type="submission" date="2024-03" db="EMBL/GenBank/DDBJ databases">
        <authorList>
            <person name="Martinez-Hernandez J."/>
        </authorList>
    </citation>
    <scope>NUCLEOTIDE SEQUENCE [LARGE SCALE GENOMIC DNA]</scope>
</reference>
<dbReference type="SUPFAM" id="SSF47459">
    <property type="entry name" value="HLH, helix-loop-helix DNA-binding domain"/>
    <property type="match status" value="1"/>
</dbReference>
<evidence type="ECO:0000313" key="8">
    <source>
        <dbReference type="Proteomes" id="UP001497480"/>
    </source>
</evidence>
<evidence type="ECO:0000313" key="7">
    <source>
        <dbReference type="EMBL" id="CAL0303254.1"/>
    </source>
</evidence>
<dbReference type="GO" id="GO:0046983">
    <property type="term" value="F:protein dimerization activity"/>
    <property type="evidence" value="ECO:0007669"/>
    <property type="project" value="InterPro"/>
</dbReference>
<gene>
    <name evidence="7" type="ORF">LLUT_LOCUS4314</name>
</gene>
<dbReference type="PANTHER" id="PTHR46665:SF6">
    <property type="entry name" value="TRANSCRIPTION FACTOR BHLH92"/>
    <property type="match status" value="1"/>
</dbReference>
<comment type="caution">
    <text evidence="7">The sequence shown here is derived from an EMBL/GenBank/DDBJ whole genome shotgun (WGS) entry which is preliminary data.</text>
</comment>
<feature type="domain" description="BHLH" evidence="6">
    <location>
        <begin position="101"/>
        <end position="150"/>
    </location>
</feature>
<evidence type="ECO:0000256" key="1">
    <source>
        <dbReference type="ARBA" id="ARBA00004123"/>
    </source>
</evidence>
<organism evidence="7 8">
    <name type="scientific">Lupinus luteus</name>
    <name type="common">European yellow lupine</name>
    <dbReference type="NCBI Taxonomy" id="3873"/>
    <lineage>
        <taxon>Eukaryota</taxon>
        <taxon>Viridiplantae</taxon>
        <taxon>Streptophyta</taxon>
        <taxon>Embryophyta</taxon>
        <taxon>Tracheophyta</taxon>
        <taxon>Spermatophyta</taxon>
        <taxon>Magnoliopsida</taxon>
        <taxon>eudicotyledons</taxon>
        <taxon>Gunneridae</taxon>
        <taxon>Pentapetalae</taxon>
        <taxon>rosids</taxon>
        <taxon>fabids</taxon>
        <taxon>Fabales</taxon>
        <taxon>Fabaceae</taxon>
        <taxon>Papilionoideae</taxon>
        <taxon>50 kb inversion clade</taxon>
        <taxon>genistoids sensu lato</taxon>
        <taxon>core genistoids</taxon>
        <taxon>Genisteae</taxon>
        <taxon>Lupinus</taxon>
    </lineage>
</organism>
<dbReference type="AlphaFoldDB" id="A0AAV1W2I1"/>
<accession>A0AAV1W2I1</accession>
<dbReference type="GO" id="GO:0003677">
    <property type="term" value="F:DNA binding"/>
    <property type="evidence" value="ECO:0007669"/>
    <property type="project" value="UniProtKB-KW"/>
</dbReference>
<dbReference type="Pfam" id="PF00010">
    <property type="entry name" value="HLH"/>
    <property type="match status" value="1"/>
</dbReference>
<dbReference type="GO" id="GO:0005634">
    <property type="term" value="C:nucleus"/>
    <property type="evidence" value="ECO:0007669"/>
    <property type="project" value="UniProtKB-SubCell"/>
</dbReference>
<dbReference type="InterPro" id="IPR045239">
    <property type="entry name" value="bHLH95_bHLH"/>
</dbReference>
<evidence type="ECO:0000256" key="5">
    <source>
        <dbReference type="ARBA" id="ARBA00023242"/>
    </source>
</evidence>
<dbReference type="SMART" id="SM00353">
    <property type="entry name" value="HLH"/>
    <property type="match status" value="1"/>
</dbReference>
<keyword evidence="3" id="KW-0238">DNA-binding</keyword>
<keyword evidence="4" id="KW-0804">Transcription</keyword>
<dbReference type="Gene3D" id="4.10.280.10">
    <property type="entry name" value="Helix-loop-helix DNA-binding domain"/>
    <property type="match status" value="1"/>
</dbReference>
<evidence type="ECO:0000256" key="2">
    <source>
        <dbReference type="ARBA" id="ARBA00023015"/>
    </source>
</evidence>
<keyword evidence="2" id="KW-0805">Transcription regulation</keyword>
<dbReference type="CDD" id="cd11393">
    <property type="entry name" value="bHLH_AtbHLH_like"/>
    <property type="match status" value="1"/>
</dbReference>
<keyword evidence="5" id="KW-0539">Nucleus</keyword>
<proteinExistence type="predicted"/>
<dbReference type="InterPro" id="IPR044658">
    <property type="entry name" value="bHLH92/bHLH041-like"/>
</dbReference>
<dbReference type="InterPro" id="IPR036638">
    <property type="entry name" value="HLH_DNA-bd_sf"/>
</dbReference>
<sequence>MDHFFPEKLLGEIFLEDPLFSAPNQSDFFVQFYSQYMKGEEAFPPSNQSAFSQYRDQPRIRLRAESSLYGSSSQNMNKRIIAFLKKSLPVEKNKVAEYEKERCFRHMINERMRRQRQRECCLALHSILPPGTKTDTNSVVQVARKEIQRLQGYKEELQGKIESDLETIERNKVGRRKVQYLRVAYPECGIDSVIETLNCLKSLGGDTGSIKSKFSKEELFAVLEVEETEVCVYNF</sequence>
<dbReference type="PANTHER" id="PTHR46665">
    <property type="entry name" value="TRANSCRIPTION FACTOR BHLH041-RELATED-RELATED"/>
    <property type="match status" value="1"/>
</dbReference>
<dbReference type="EMBL" id="CAXHTB010000003">
    <property type="protein sequence ID" value="CAL0303254.1"/>
    <property type="molecule type" value="Genomic_DNA"/>
</dbReference>
<dbReference type="Proteomes" id="UP001497480">
    <property type="component" value="Unassembled WGS sequence"/>
</dbReference>
<evidence type="ECO:0000256" key="4">
    <source>
        <dbReference type="ARBA" id="ARBA00023163"/>
    </source>
</evidence>